<accession>A0AA96RE53</accession>
<dbReference type="RefSeq" id="WP_315603582.1">
    <property type="nucleotide sequence ID" value="NZ_CP130318.1"/>
</dbReference>
<proteinExistence type="predicted"/>
<dbReference type="GO" id="GO:0016810">
    <property type="term" value="F:hydrolase activity, acting on carbon-nitrogen (but not peptide) bonds"/>
    <property type="evidence" value="ECO:0007669"/>
    <property type="project" value="InterPro"/>
</dbReference>
<keyword evidence="3" id="KW-1185">Reference proteome</keyword>
<feature type="domain" description="NodB homology" evidence="1">
    <location>
        <begin position="31"/>
        <end position="211"/>
    </location>
</feature>
<dbReference type="EMBL" id="CP130318">
    <property type="protein sequence ID" value="WNQ09808.1"/>
    <property type="molecule type" value="Genomic_DNA"/>
</dbReference>
<protein>
    <submittedName>
        <fullName evidence="2">Polysaccharide deacetylase family protein</fullName>
    </submittedName>
</protein>
<name>A0AA96RE53_9BACL</name>
<dbReference type="PROSITE" id="PS51677">
    <property type="entry name" value="NODB"/>
    <property type="match status" value="1"/>
</dbReference>
<evidence type="ECO:0000259" key="1">
    <source>
        <dbReference type="PROSITE" id="PS51677"/>
    </source>
</evidence>
<dbReference type="KEGG" id="paun:MJA45_19565"/>
<dbReference type="PANTHER" id="PTHR10587">
    <property type="entry name" value="GLYCOSYL TRANSFERASE-RELATED"/>
    <property type="match status" value="1"/>
</dbReference>
<dbReference type="Proteomes" id="UP001305702">
    <property type="component" value="Chromosome"/>
</dbReference>
<dbReference type="SUPFAM" id="SSF88713">
    <property type="entry name" value="Glycoside hydrolase/deacetylase"/>
    <property type="match status" value="1"/>
</dbReference>
<dbReference type="GO" id="GO:0005975">
    <property type="term" value="P:carbohydrate metabolic process"/>
    <property type="evidence" value="ECO:0007669"/>
    <property type="project" value="InterPro"/>
</dbReference>
<evidence type="ECO:0000313" key="2">
    <source>
        <dbReference type="EMBL" id="WNQ09808.1"/>
    </source>
</evidence>
<evidence type="ECO:0000313" key="3">
    <source>
        <dbReference type="Proteomes" id="UP001305702"/>
    </source>
</evidence>
<gene>
    <name evidence="2" type="ORF">MJA45_19565</name>
</gene>
<dbReference type="Pfam" id="PF01522">
    <property type="entry name" value="Polysacc_deac_1"/>
    <property type="match status" value="1"/>
</dbReference>
<dbReference type="InterPro" id="IPR050248">
    <property type="entry name" value="Polysacc_deacetylase_ArnD"/>
</dbReference>
<organism evidence="2 3">
    <name type="scientific">Paenibacillus aurantius</name>
    <dbReference type="NCBI Taxonomy" id="2918900"/>
    <lineage>
        <taxon>Bacteria</taxon>
        <taxon>Bacillati</taxon>
        <taxon>Bacillota</taxon>
        <taxon>Bacilli</taxon>
        <taxon>Bacillales</taxon>
        <taxon>Paenibacillaceae</taxon>
        <taxon>Paenibacillus</taxon>
    </lineage>
</organism>
<sequence length="218" mass="24742">MKKKKGEVPGFPAEVKQYTANQKVAYVGTGKKVYLTFDTGGPLGDVDKMLKVLKDNGVKANYFLAGYNVKAHPDFLKRLVNDGHLVANHTMSHKDMTTLSDAQVRKEIEDYAKMYQDITGKPIQPFFRFPYGTYSMHLLDLVSDMGYTSVFWSTAMRDWEPRANGPDDSYNDIMNNLHDGNIILMHQGSEDNIEALDRIIKGIKKEGYQFGLLTDFQK</sequence>
<dbReference type="InterPro" id="IPR002509">
    <property type="entry name" value="NODB_dom"/>
</dbReference>
<reference evidence="2 3" key="1">
    <citation type="submission" date="2022-02" db="EMBL/GenBank/DDBJ databases">
        <title>Paenibacillus sp. MBLB1776 Whole Genome Shotgun Sequencing.</title>
        <authorList>
            <person name="Hwang C.Y."/>
            <person name="Cho E.-S."/>
            <person name="Seo M.-J."/>
        </authorList>
    </citation>
    <scope>NUCLEOTIDE SEQUENCE [LARGE SCALE GENOMIC DNA]</scope>
    <source>
        <strain evidence="2 3">MBLB1776</strain>
    </source>
</reference>
<dbReference type="AlphaFoldDB" id="A0AA96RE53"/>
<dbReference type="GO" id="GO:0016020">
    <property type="term" value="C:membrane"/>
    <property type="evidence" value="ECO:0007669"/>
    <property type="project" value="TreeGrafter"/>
</dbReference>
<dbReference type="InterPro" id="IPR011330">
    <property type="entry name" value="Glyco_hydro/deAcase_b/a-brl"/>
</dbReference>
<dbReference type="Gene3D" id="3.20.20.370">
    <property type="entry name" value="Glycoside hydrolase/deacetylase"/>
    <property type="match status" value="1"/>
</dbReference>
<dbReference type="PANTHER" id="PTHR10587:SF78">
    <property type="entry name" value="PEPTIDOGLYCAN-N-ACETYLMURAMIC ACID DEACETYLASE PDAA"/>
    <property type="match status" value="1"/>
</dbReference>